<feature type="region of interest" description="Disordered" evidence="4">
    <location>
        <begin position="253"/>
        <end position="279"/>
    </location>
</feature>
<comment type="subunit">
    <text evidence="3">Component of the SCF-type E3 ligase complex.</text>
</comment>
<dbReference type="Gene3D" id="1.20.1280.50">
    <property type="match status" value="1"/>
</dbReference>
<comment type="caution">
    <text evidence="6">The sequence shown here is derived from an EMBL/GenBank/DDBJ whole genome shotgun (WGS) entry which is preliminary data.</text>
</comment>
<dbReference type="OrthoDB" id="1924875at2759"/>
<evidence type="ECO:0000256" key="3">
    <source>
        <dbReference type="RuleBase" id="RU369085"/>
    </source>
</evidence>
<dbReference type="InterPro" id="IPR018000">
    <property type="entry name" value="Neurotransmitter_ion_chnl_CS"/>
</dbReference>
<comment type="pathway">
    <text evidence="3">Protein modification; protein ubiquitination.</text>
</comment>
<evidence type="ECO:0000313" key="6">
    <source>
        <dbReference type="EMBL" id="KAG8494085.1"/>
    </source>
</evidence>
<dbReference type="PROSITE" id="PS50181">
    <property type="entry name" value="FBOX"/>
    <property type="match status" value="1"/>
</dbReference>
<evidence type="ECO:0000256" key="2">
    <source>
        <dbReference type="ARBA" id="ARBA00023136"/>
    </source>
</evidence>
<comment type="function">
    <text evidence="3">Acts as a component of a SCF E3 ubiquitin ligase complexes.</text>
</comment>
<feature type="domain" description="F-box" evidence="5">
    <location>
        <begin position="11"/>
        <end position="58"/>
    </location>
</feature>
<gene>
    <name evidence="6" type="ORF">CXB51_011515</name>
</gene>
<reference evidence="6 7" key="1">
    <citation type="journal article" date="2021" name="bioRxiv">
        <title>The Gossypium anomalum genome as a resource for cotton improvement and evolutionary analysis of hybrid incompatibility.</title>
        <authorList>
            <person name="Grover C.E."/>
            <person name="Yuan D."/>
            <person name="Arick M.A."/>
            <person name="Miller E.R."/>
            <person name="Hu G."/>
            <person name="Peterson D.G."/>
            <person name="Wendel J.F."/>
            <person name="Udall J.A."/>
        </authorList>
    </citation>
    <scope>NUCLEOTIDE SEQUENCE [LARGE SCALE GENOMIC DNA]</scope>
    <source>
        <strain evidence="6">JFW-Udall</strain>
        <tissue evidence="6">Leaf</tissue>
    </source>
</reference>
<dbReference type="PANTHER" id="PTHR12874">
    <property type="entry name" value="F-BOX ONLY PROTEIN 48-RELATED"/>
    <property type="match status" value="1"/>
</dbReference>
<comment type="subcellular location">
    <subcellularLocation>
        <location evidence="1">Membrane</location>
    </subcellularLocation>
    <subcellularLocation>
        <location evidence="3">Nucleus</location>
    </subcellularLocation>
</comment>
<protein>
    <recommendedName>
        <fullName evidence="3">F-box protein</fullName>
    </recommendedName>
</protein>
<dbReference type="Pfam" id="PF12937">
    <property type="entry name" value="F-box-like"/>
    <property type="match status" value="1"/>
</dbReference>
<dbReference type="Proteomes" id="UP000701853">
    <property type="component" value="Chromosome 5"/>
</dbReference>
<keyword evidence="2" id="KW-0472">Membrane</keyword>
<sequence>MANPKDPKECSFSFSDFPEDVQLCILSFLSLPDIANFACTSRRSVSLCCNDTKLWFTLCQRRWGSKTQINKWGGGQITYKLLYKTLTQWENLIGFWRHCGRAGLSGQCPRLIIFEWGPSFVSGSRVCPSKNGTYHVTKSPFLWMGISPDGQIVYFLDLEGQTEIPSGDFGSWLEFVCLDQNLVPANVNFMGKDHFVVEENSNFWHSSKSKDVLRSSSSSKNLIEDSDEVIESGIAGSLPDRFVSEMYTYFANRTSPGGGGDRAWRRQRKKEKERQGRRKWEPEHFLKVIDCSPTPDKPLQGLWKNVSGRYCRWGFNCATVFQDNNLCFSTEGISGDMNLNFYLVKYDEIGGIICQRIGDFSSSYTLVFWTSEPMSMESPFSLEEERIYDDRIHFQPVAAGDQIHSQPAMIGIEMVSHILHINSSCNIMLPSLIGSAGLLHGEGRIWQYMNGTFGFGFLRDHFIIDLKHIIQEGRLLDSVNLLQ</sequence>
<dbReference type="PROSITE" id="PS00236">
    <property type="entry name" value="NEUROTR_ION_CHANNEL"/>
    <property type="match status" value="1"/>
</dbReference>
<evidence type="ECO:0000256" key="1">
    <source>
        <dbReference type="ARBA" id="ARBA00004370"/>
    </source>
</evidence>
<dbReference type="PANTHER" id="PTHR12874:SF28">
    <property type="entry name" value="F-BOX PROTEIN"/>
    <property type="match status" value="1"/>
</dbReference>
<proteinExistence type="predicted"/>
<dbReference type="GO" id="GO:0016567">
    <property type="term" value="P:protein ubiquitination"/>
    <property type="evidence" value="ECO:0007669"/>
    <property type="project" value="UniProtKB-UniRule"/>
</dbReference>
<dbReference type="GO" id="GO:0031146">
    <property type="term" value="P:SCF-dependent proteasomal ubiquitin-dependent protein catabolic process"/>
    <property type="evidence" value="ECO:0007669"/>
    <property type="project" value="UniProtKB-UniRule"/>
</dbReference>
<dbReference type="EMBL" id="JAHUZN010000005">
    <property type="protein sequence ID" value="KAG8494085.1"/>
    <property type="molecule type" value="Genomic_DNA"/>
</dbReference>
<keyword evidence="3" id="KW-0833">Ubl conjugation pathway</keyword>
<dbReference type="InterPro" id="IPR001810">
    <property type="entry name" value="F-box_dom"/>
</dbReference>
<keyword evidence="3" id="KW-0539">Nucleus</keyword>
<dbReference type="GO" id="GO:0019005">
    <property type="term" value="C:SCF ubiquitin ligase complex"/>
    <property type="evidence" value="ECO:0007669"/>
    <property type="project" value="UniProtKB-UniRule"/>
</dbReference>
<evidence type="ECO:0000313" key="7">
    <source>
        <dbReference type="Proteomes" id="UP000701853"/>
    </source>
</evidence>
<dbReference type="GO" id="GO:0005634">
    <property type="term" value="C:nucleus"/>
    <property type="evidence" value="ECO:0007669"/>
    <property type="project" value="UniProtKB-SubCell"/>
</dbReference>
<evidence type="ECO:0000256" key="4">
    <source>
        <dbReference type="SAM" id="MobiDB-lite"/>
    </source>
</evidence>
<dbReference type="GO" id="GO:0009740">
    <property type="term" value="P:gibberellic acid mediated signaling pathway"/>
    <property type="evidence" value="ECO:0007669"/>
    <property type="project" value="TreeGrafter"/>
</dbReference>
<dbReference type="InterPro" id="IPR036047">
    <property type="entry name" value="F-box-like_dom_sf"/>
</dbReference>
<name>A0A8J5Z424_9ROSI</name>
<dbReference type="SUPFAM" id="SSF81383">
    <property type="entry name" value="F-box domain"/>
    <property type="match status" value="1"/>
</dbReference>
<evidence type="ECO:0000259" key="5">
    <source>
        <dbReference type="PROSITE" id="PS50181"/>
    </source>
</evidence>
<dbReference type="GO" id="GO:0005737">
    <property type="term" value="C:cytoplasm"/>
    <property type="evidence" value="ECO:0007669"/>
    <property type="project" value="TreeGrafter"/>
</dbReference>
<organism evidence="6 7">
    <name type="scientific">Gossypium anomalum</name>
    <dbReference type="NCBI Taxonomy" id="47600"/>
    <lineage>
        <taxon>Eukaryota</taxon>
        <taxon>Viridiplantae</taxon>
        <taxon>Streptophyta</taxon>
        <taxon>Embryophyta</taxon>
        <taxon>Tracheophyta</taxon>
        <taxon>Spermatophyta</taxon>
        <taxon>Magnoliopsida</taxon>
        <taxon>eudicotyledons</taxon>
        <taxon>Gunneridae</taxon>
        <taxon>Pentapetalae</taxon>
        <taxon>rosids</taxon>
        <taxon>malvids</taxon>
        <taxon>Malvales</taxon>
        <taxon>Malvaceae</taxon>
        <taxon>Malvoideae</taxon>
        <taxon>Gossypium</taxon>
    </lineage>
</organism>
<accession>A0A8J5Z424</accession>
<dbReference type="AlphaFoldDB" id="A0A8J5Z424"/>
<keyword evidence="7" id="KW-1185">Reference proteome</keyword>
<feature type="compositionally biased region" description="Basic and acidic residues" evidence="4">
    <location>
        <begin position="270"/>
        <end position="279"/>
    </location>
</feature>
<dbReference type="GO" id="GO:0016020">
    <property type="term" value="C:membrane"/>
    <property type="evidence" value="ECO:0007669"/>
    <property type="project" value="UniProtKB-SubCell"/>
</dbReference>